<feature type="transmembrane region" description="Helical" evidence="5">
    <location>
        <begin position="99"/>
        <end position="116"/>
    </location>
</feature>
<dbReference type="GO" id="GO:0005886">
    <property type="term" value="C:plasma membrane"/>
    <property type="evidence" value="ECO:0007669"/>
    <property type="project" value="TreeGrafter"/>
</dbReference>
<dbReference type="PANTHER" id="PTHR23501:SF5">
    <property type="entry name" value="TRANSPORT PROTEIN"/>
    <property type="match status" value="1"/>
</dbReference>
<feature type="transmembrane region" description="Helical" evidence="5">
    <location>
        <begin position="198"/>
        <end position="215"/>
    </location>
</feature>
<evidence type="ECO:0000256" key="3">
    <source>
        <dbReference type="ARBA" id="ARBA00022989"/>
    </source>
</evidence>
<keyword evidence="7" id="KW-1185">Reference proteome</keyword>
<feature type="transmembrane region" description="Helical" evidence="5">
    <location>
        <begin position="160"/>
        <end position="178"/>
    </location>
</feature>
<evidence type="ECO:0000313" key="7">
    <source>
        <dbReference type="Proteomes" id="UP001161389"/>
    </source>
</evidence>
<sequence length="522" mass="57143">MKVQTFPLIALAILALIPQGITGEIYSTGALEIAGTLGLSADEATWLKTLNMFGQLASFPLAAWLAYRIGNRNLFRLGAGIGLLSALVSSLWMNPAPQMIAWLGHGISASFLLLCAHRMVLTNLSFRTIALVEGGMLLCVVLIPLSLYPIILAQLAENNLWHWSFAVQVVPFLMMLYWGRFGRWPCPDQRQAIRFNGLQAVLLSSAICGITYLLLRGERFNWFRDPQIVFLSLLTLVLLVLAIMAIHRHWGTGEYIRCNALASPHGKVGMIDAAVAGFVIMGTTILVSVYVTQVMHYSHEQLGELEVIGFGGMLAGLMIALWVTSSPARNPESVIPLGVGIMLLACWLLTGSNAYSGAADLWTAILLKGLAVGILNITLTVHILRSFPRDQAAEGIAWFYLFRNLGSMLAITEFSRLMCIETANSVSRLAENYNVISETFSLHQERVGAMLQQSVISPSAEQAAALMGGHLQTQAMSVAGINNFQWIIFSIGILVPIMAAVMKWARSHNHHNEDQIKAIETT</sequence>
<dbReference type="InterPro" id="IPR036259">
    <property type="entry name" value="MFS_trans_sf"/>
</dbReference>
<dbReference type="Proteomes" id="UP001161389">
    <property type="component" value="Unassembled WGS sequence"/>
</dbReference>
<comment type="caution">
    <text evidence="6">The sequence shown here is derived from an EMBL/GenBank/DDBJ whole genome shotgun (WGS) entry which is preliminary data.</text>
</comment>
<feature type="transmembrane region" description="Helical" evidence="5">
    <location>
        <begin position="303"/>
        <end position="323"/>
    </location>
</feature>
<organism evidence="6 7">
    <name type="scientific">Litoribrevibacter albus</name>
    <dbReference type="NCBI Taxonomy" id="1473156"/>
    <lineage>
        <taxon>Bacteria</taxon>
        <taxon>Pseudomonadati</taxon>
        <taxon>Pseudomonadota</taxon>
        <taxon>Gammaproteobacteria</taxon>
        <taxon>Oceanospirillales</taxon>
        <taxon>Oceanospirillaceae</taxon>
        <taxon>Litoribrevibacter</taxon>
    </lineage>
</organism>
<evidence type="ECO:0000256" key="4">
    <source>
        <dbReference type="ARBA" id="ARBA00023136"/>
    </source>
</evidence>
<dbReference type="PANTHER" id="PTHR23501">
    <property type="entry name" value="MAJOR FACILITATOR SUPERFAMILY"/>
    <property type="match status" value="1"/>
</dbReference>
<evidence type="ECO:0000256" key="1">
    <source>
        <dbReference type="ARBA" id="ARBA00004141"/>
    </source>
</evidence>
<dbReference type="Gene3D" id="1.20.1250.20">
    <property type="entry name" value="MFS general substrate transporter like domains"/>
    <property type="match status" value="1"/>
</dbReference>
<keyword evidence="4 5" id="KW-0472">Membrane</keyword>
<proteinExistence type="predicted"/>
<dbReference type="EMBL" id="BSNM01000026">
    <property type="protein sequence ID" value="GLQ33349.1"/>
    <property type="molecule type" value="Genomic_DNA"/>
</dbReference>
<name>A0AA37SFQ6_9GAMM</name>
<dbReference type="SUPFAM" id="SSF103473">
    <property type="entry name" value="MFS general substrate transporter"/>
    <property type="match status" value="1"/>
</dbReference>
<dbReference type="Pfam" id="PF07690">
    <property type="entry name" value="MFS_1"/>
    <property type="match status" value="1"/>
</dbReference>
<dbReference type="RefSeq" id="WP_284383740.1">
    <property type="nucleotide sequence ID" value="NZ_BSNM01000026.1"/>
</dbReference>
<feature type="transmembrane region" description="Helical" evidence="5">
    <location>
        <begin position="484"/>
        <end position="502"/>
    </location>
</feature>
<accession>A0AA37SFQ6</accession>
<reference evidence="6" key="1">
    <citation type="journal article" date="2014" name="Int. J. Syst. Evol. Microbiol.">
        <title>Complete genome sequence of Corynebacterium casei LMG S-19264T (=DSM 44701T), isolated from a smear-ripened cheese.</title>
        <authorList>
            <consortium name="US DOE Joint Genome Institute (JGI-PGF)"/>
            <person name="Walter F."/>
            <person name="Albersmeier A."/>
            <person name="Kalinowski J."/>
            <person name="Ruckert C."/>
        </authorList>
    </citation>
    <scope>NUCLEOTIDE SEQUENCE</scope>
    <source>
        <strain evidence="6">NBRC 110071</strain>
    </source>
</reference>
<feature type="transmembrane region" description="Helical" evidence="5">
    <location>
        <begin position="128"/>
        <end position="148"/>
    </location>
</feature>
<feature type="transmembrane region" description="Helical" evidence="5">
    <location>
        <begin position="335"/>
        <end position="355"/>
    </location>
</feature>
<dbReference type="AlphaFoldDB" id="A0AA37SFQ6"/>
<keyword evidence="2 5" id="KW-0812">Transmembrane</keyword>
<feature type="transmembrane region" description="Helical" evidence="5">
    <location>
        <begin position="46"/>
        <end position="67"/>
    </location>
</feature>
<comment type="subcellular location">
    <subcellularLocation>
        <location evidence="1">Membrane</location>
        <topology evidence="1">Multi-pass membrane protein</topology>
    </subcellularLocation>
</comment>
<dbReference type="InterPro" id="IPR011701">
    <property type="entry name" value="MFS"/>
</dbReference>
<reference evidence="6" key="2">
    <citation type="submission" date="2023-01" db="EMBL/GenBank/DDBJ databases">
        <title>Draft genome sequence of Litoribrevibacter albus strain NBRC 110071.</title>
        <authorList>
            <person name="Sun Q."/>
            <person name="Mori K."/>
        </authorList>
    </citation>
    <scope>NUCLEOTIDE SEQUENCE</scope>
    <source>
        <strain evidence="6">NBRC 110071</strain>
    </source>
</reference>
<gene>
    <name evidence="6" type="ORF">GCM10007876_38290</name>
</gene>
<feature type="transmembrane region" description="Helical" evidence="5">
    <location>
        <begin position="268"/>
        <end position="291"/>
    </location>
</feature>
<dbReference type="GO" id="GO:0022857">
    <property type="term" value="F:transmembrane transporter activity"/>
    <property type="evidence" value="ECO:0007669"/>
    <property type="project" value="InterPro"/>
</dbReference>
<feature type="transmembrane region" description="Helical" evidence="5">
    <location>
        <begin position="227"/>
        <end position="247"/>
    </location>
</feature>
<feature type="transmembrane region" description="Helical" evidence="5">
    <location>
        <begin position="361"/>
        <end position="384"/>
    </location>
</feature>
<keyword evidence="3 5" id="KW-1133">Transmembrane helix</keyword>
<evidence type="ECO:0000256" key="2">
    <source>
        <dbReference type="ARBA" id="ARBA00022692"/>
    </source>
</evidence>
<protein>
    <submittedName>
        <fullName evidence="6">MFS transporter</fullName>
    </submittedName>
</protein>
<evidence type="ECO:0000256" key="5">
    <source>
        <dbReference type="SAM" id="Phobius"/>
    </source>
</evidence>
<feature type="transmembrane region" description="Helical" evidence="5">
    <location>
        <begin position="74"/>
        <end position="93"/>
    </location>
</feature>
<evidence type="ECO:0000313" key="6">
    <source>
        <dbReference type="EMBL" id="GLQ33349.1"/>
    </source>
</evidence>